<name>K2FZG0_9BACT</name>
<feature type="transmembrane region" description="Helical" evidence="1">
    <location>
        <begin position="93"/>
        <end position="112"/>
    </location>
</feature>
<reference evidence="2" key="1">
    <citation type="journal article" date="2012" name="Science">
        <title>Fermentation, hydrogen, and sulfur metabolism in multiple uncultivated bacterial phyla.</title>
        <authorList>
            <person name="Wrighton K.C."/>
            <person name="Thomas B.C."/>
            <person name="Sharon I."/>
            <person name="Miller C.S."/>
            <person name="Castelle C.J."/>
            <person name="VerBerkmoes N.C."/>
            <person name="Wilkins M.J."/>
            <person name="Hettich R.L."/>
            <person name="Lipton M.S."/>
            <person name="Williams K.H."/>
            <person name="Long P.E."/>
            <person name="Banfield J.F."/>
        </authorList>
    </citation>
    <scope>NUCLEOTIDE SEQUENCE [LARGE SCALE GENOMIC DNA]</scope>
</reference>
<feature type="transmembrane region" description="Helical" evidence="1">
    <location>
        <begin position="6"/>
        <end position="24"/>
    </location>
</feature>
<feature type="transmembrane region" description="Helical" evidence="1">
    <location>
        <begin position="269"/>
        <end position="290"/>
    </location>
</feature>
<evidence type="ECO:0008006" key="3">
    <source>
        <dbReference type="Google" id="ProtNLM"/>
    </source>
</evidence>
<feature type="transmembrane region" description="Helical" evidence="1">
    <location>
        <begin position="321"/>
        <end position="339"/>
    </location>
</feature>
<accession>K2FZG0</accession>
<comment type="caution">
    <text evidence="2">The sequence shown here is derived from an EMBL/GenBank/DDBJ whole genome shotgun (WGS) entry which is preliminary data.</text>
</comment>
<gene>
    <name evidence="2" type="ORF">ACD_3C00067G0007</name>
</gene>
<evidence type="ECO:0000313" key="2">
    <source>
        <dbReference type="EMBL" id="EKE28373.1"/>
    </source>
</evidence>
<feature type="transmembrane region" description="Helical" evidence="1">
    <location>
        <begin position="351"/>
        <end position="372"/>
    </location>
</feature>
<sequence>MDINQLIKSVIFAVIIAAIGFSLYKKPNYRKNVLKIVNDILLVYKNFLHWNISKIVLNTYGWLFWLIISSPLIAFAIFLLFKTTSSIWSESINALSLVIASWDFNAILKALSSFWTNWIWFLLTLLFVLLIIIVFLFIFLYSYFLLQNIYKNYLEWKRLQISKFSSISAFIFMLLSFWISIVFSENPYISIWWVVGLGILASPFFIFWMLKSENHFLSYRLIWKFIWVTSWVSLYLAIPTLLLIILLYLPRLWIFQALLDSKNIIATGLYVISFAAVFIYFIYMCIRVLFTNLTLLNDSDNMARPARSFVLESFLITKWKALKIIGLSIPFFMISIFLTEMMNFLGSIHPLLTIFTWLFDFLIISWIWFMIINSLYDIFNEWNYNLTKEKVKYDDDGLELISEINTIDPIIFTPTEAIVSKKPTPRKNKVNKIPAKSKK</sequence>
<proteinExistence type="predicted"/>
<feature type="transmembrane region" description="Helical" evidence="1">
    <location>
        <begin position="189"/>
        <end position="210"/>
    </location>
</feature>
<protein>
    <recommendedName>
        <fullName evidence="3">Transmembrane protein</fullName>
    </recommendedName>
</protein>
<dbReference type="EMBL" id="AMFJ01000341">
    <property type="protein sequence ID" value="EKE28373.1"/>
    <property type="molecule type" value="Genomic_DNA"/>
</dbReference>
<dbReference type="AlphaFoldDB" id="K2FZG0"/>
<keyword evidence="1" id="KW-1133">Transmembrane helix</keyword>
<feature type="transmembrane region" description="Helical" evidence="1">
    <location>
        <begin position="62"/>
        <end position="81"/>
    </location>
</feature>
<organism evidence="2">
    <name type="scientific">uncultured bacterium</name>
    <name type="common">gcode 4</name>
    <dbReference type="NCBI Taxonomy" id="1234023"/>
    <lineage>
        <taxon>Bacteria</taxon>
        <taxon>environmental samples</taxon>
    </lineage>
</organism>
<feature type="transmembrane region" description="Helical" evidence="1">
    <location>
        <begin position="118"/>
        <end position="144"/>
    </location>
</feature>
<keyword evidence="1" id="KW-0812">Transmembrane</keyword>
<feature type="transmembrane region" description="Helical" evidence="1">
    <location>
        <begin position="222"/>
        <end position="249"/>
    </location>
</feature>
<evidence type="ECO:0000256" key="1">
    <source>
        <dbReference type="SAM" id="Phobius"/>
    </source>
</evidence>
<keyword evidence="1" id="KW-0472">Membrane</keyword>
<feature type="transmembrane region" description="Helical" evidence="1">
    <location>
        <begin position="164"/>
        <end position="183"/>
    </location>
</feature>